<dbReference type="InParanoid" id="A0A369JBP0"/>
<protein>
    <submittedName>
        <fullName evidence="1">Uncharacterized protein</fullName>
    </submittedName>
</protein>
<dbReference type="EMBL" id="LUEZ02000090">
    <property type="protein sequence ID" value="RDB18742.1"/>
    <property type="molecule type" value="Genomic_DNA"/>
</dbReference>
<evidence type="ECO:0000313" key="2">
    <source>
        <dbReference type="Proteomes" id="UP000076154"/>
    </source>
</evidence>
<dbReference type="AlphaFoldDB" id="A0A369JBP0"/>
<sequence length="464" mass="52384">MGQEASSMPETLNFVLVASEAGQKDHYAVVPSPTTYEYATAAATKFLGKYMNDPSADIALRSSIKNRNGEWIWADIAPENWLTTIKSRPKEVGVFELPKTTKEFQSGWLRFAFALEGDSKTSWSTELDDFDNLEGTQIDRPKNYRDAIYRSMQIMGSALPPNYSVFKFCHFADNTTHSWVMFPAKAYTDDTVWRSVVPPPGGFLGVLAPWTHALHIRRARSLELRQRPWGASSSMGWALELLSDPQHRRGMAHAQENLTLVLVASGKDTQDHYAIVPFRSTYADAVAAALKALGRYMSDSNPDVILRSSIKNRKGEWIWADIAPENWLTIIQTHPGEVGVFQLSKPTQEFQRGWLRFTFAREVEGKTYWSAAVYDVDDLDDSDDHEDTHIDRPENYTDAVDRARHIIGSNAFPTNYNVFKFCYFPKTMSSWVMFPPEAYTSDTVWRSVVPPPGGLLGVLVSRGN</sequence>
<reference evidence="1" key="1">
    <citation type="submission" date="2018-04" db="EMBL/GenBank/DDBJ databases">
        <title>Whole genome sequencing of Hypsizygus marmoreus.</title>
        <authorList>
            <person name="Choi I.-G."/>
            <person name="Min B."/>
            <person name="Kim J.-G."/>
            <person name="Kim S."/>
            <person name="Oh Y.-L."/>
            <person name="Kong W.-S."/>
            <person name="Park H."/>
            <person name="Jeong J."/>
            <person name="Song E.-S."/>
        </authorList>
    </citation>
    <scope>NUCLEOTIDE SEQUENCE [LARGE SCALE GENOMIC DNA]</scope>
    <source>
        <strain evidence="1">51987-8</strain>
    </source>
</reference>
<comment type="caution">
    <text evidence="1">The sequence shown here is derived from an EMBL/GenBank/DDBJ whole genome shotgun (WGS) entry which is preliminary data.</text>
</comment>
<name>A0A369JBP0_HYPMA</name>
<evidence type="ECO:0000313" key="1">
    <source>
        <dbReference type="EMBL" id="RDB18742.1"/>
    </source>
</evidence>
<organism evidence="1 2">
    <name type="scientific">Hypsizygus marmoreus</name>
    <name type="common">White beech mushroom</name>
    <name type="synonym">Agaricus marmoreus</name>
    <dbReference type="NCBI Taxonomy" id="39966"/>
    <lineage>
        <taxon>Eukaryota</taxon>
        <taxon>Fungi</taxon>
        <taxon>Dikarya</taxon>
        <taxon>Basidiomycota</taxon>
        <taxon>Agaricomycotina</taxon>
        <taxon>Agaricomycetes</taxon>
        <taxon>Agaricomycetidae</taxon>
        <taxon>Agaricales</taxon>
        <taxon>Tricholomatineae</taxon>
        <taxon>Lyophyllaceae</taxon>
        <taxon>Hypsizygus</taxon>
    </lineage>
</organism>
<dbReference type="Proteomes" id="UP000076154">
    <property type="component" value="Unassembled WGS sequence"/>
</dbReference>
<proteinExistence type="predicted"/>
<gene>
    <name evidence="1" type="ORF">Hypma_014688</name>
</gene>
<keyword evidence="2" id="KW-1185">Reference proteome</keyword>
<dbReference type="OrthoDB" id="3063824at2759"/>
<accession>A0A369JBP0</accession>